<dbReference type="AlphaFoldDB" id="K3YX68"/>
<evidence type="ECO:0000313" key="2">
    <source>
        <dbReference type="EnsemblPlants" id="KQL28994"/>
    </source>
</evidence>
<reference evidence="1" key="2">
    <citation type="submission" date="2015-07" db="EMBL/GenBank/DDBJ databases">
        <authorList>
            <person name="Noorani M."/>
        </authorList>
    </citation>
    <scope>NUCLEOTIDE SEQUENCE</scope>
    <source>
        <strain evidence="1">Yugu1</strain>
    </source>
</reference>
<dbReference type="Gramene" id="KQL28994">
    <property type="protein sequence ID" value="KQL28994"/>
    <property type="gene ID" value="SETIT_018864mg"/>
</dbReference>
<dbReference type="EnsemblPlants" id="KQL28994">
    <property type="protein sequence ID" value="KQL28994"/>
    <property type="gene ID" value="SETIT_018864mg"/>
</dbReference>
<sequence>MPGSELLLKESVTTAAGSMPFADDALHHWLGSPNMLPGLLMASPISTASQWQGDGGAGIYLSATHAPCIYFGTYSTSTMYYLITPAP</sequence>
<evidence type="ECO:0000313" key="3">
    <source>
        <dbReference type="Proteomes" id="UP000004995"/>
    </source>
</evidence>
<organism evidence="1">
    <name type="scientific">Setaria italica</name>
    <name type="common">Foxtail millet</name>
    <name type="synonym">Panicum italicum</name>
    <dbReference type="NCBI Taxonomy" id="4555"/>
    <lineage>
        <taxon>Eukaryota</taxon>
        <taxon>Viridiplantae</taxon>
        <taxon>Streptophyta</taxon>
        <taxon>Embryophyta</taxon>
        <taxon>Tracheophyta</taxon>
        <taxon>Spermatophyta</taxon>
        <taxon>Magnoliopsida</taxon>
        <taxon>Liliopsida</taxon>
        <taxon>Poales</taxon>
        <taxon>Poaceae</taxon>
        <taxon>PACMAD clade</taxon>
        <taxon>Panicoideae</taxon>
        <taxon>Panicodae</taxon>
        <taxon>Paniceae</taxon>
        <taxon>Cenchrinae</taxon>
        <taxon>Setaria</taxon>
    </lineage>
</organism>
<accession>K3YX68</accession>
<evidence type="ECO:0000313" key="1">
    <source>
        <dbReference type="EMBL" id="RCV05771.1"/>
    </source>
</evidence>
<name>K3YX68_SETIT</name>
<reference evidence="1 3" key="1">
    <citation type="journal article" date="2012" name="Nat. Biotechnol.">
        <title>Reference genome sequence of the model plant Setaria.</title>
        <authorList>
            <person name="Bennetzen J.L."/>
            <person name="Schmutz J."/>
            <person name="Wang H."/>
            <person name="Percifield R."/>
            <person name="Hawkins J."/>
            <person name="Pontaroli A.C."/>
            <person name="Estep M."/>
            <person name="Feng L."/>
            <person name="Vaughn J.N."/>
            <person name="Grimwood J."/>
            <person name="Jenkins J."/>
            <person name="Barry K."/>
            <person name="Lindquist E."/>
            <person name="Hellsten U."/>
            <person name="Deshpande S."/>
            <person name="Wang X."/>
            <person name="Wu X."/>
            <person name="Mitros T."/>
            <person name="Triplett J."/>
            <person name="Yang X."/>
            <person name="Ye C.Y."/>
            <person name="Mauro-Herrera M."/>
            <person name="Wang L."/>
            <person name="Li P."/>
            <person name="Sharma M."/>
            <person name="Sharma R."/>
            <person name="Ronald P.C."/>
            <person name="Panaud O."/>
            <person name="Kellogg E.A."/>
            <person name="Brutnell T.P."/>
            <person name="Doust A.N."/>
            <person name="Tuskan G.A."/>
            <person name="Rokhsar D."/>
            <person name="Devos K.M."/>
        </authorList>
    </citation>
    <scope>NUCLEOTIDE SEQUENCE [LARGE SCALE GENOMIC DNA]</scope>
    <source>
        <strain evidence="3">cv. Yugu1</strain>
        <strain evidence="1">Yugu1</strain>
    </source>
</reference>
<dbReference type="EMBL" id="CM003528">
    <property type="protein sequence ID" value="RCV05771.1"/>
    <property type="molecule type" value="Genomic_DNA"/>
</dbReference>
<dbReference type="HOGENOM" id="CLU_2487643_0_0_1"/>
<keyword evidence="3" id="KW-1185">Reference proteome</keyword>
<reference evidence="2" key="3">
    <citation type="submission" date="2018-08" db="UniProtKB">
        <authorList>
            <consortium name="EnsemblPlants"/>
        </authorList>
    </citation>
    <scope>IDENTIFICATION</scope>
    <source>
        <strain evidence="2">Yugu1</strain>
    </source>
</reference>
<proteinExistence type="predicted"/>
<dbReference type="EMBL" id="AGNK02000154">
    <property type="status" value="NOT_ANNOTATED_CDS"/>
    <property type="molecule type" value="Genomic_DNA"/>
</dbReference>
<gene>
    <name evidence="1" type="ORF">SETIT_1G109200v2</name>
</gene>
<dbReference type="Proteomes" id="UP000004995">
    <property type="component" value="Unassembled WGS sequence"/>
</dbReference>
<protein>
    <submittedName>
        <fullName evidence="1 2">Uncharacterized protein</fullName>
    </submittedName>
</protein>